<protein>
    <submittedName>
        <fullName evidence="2">Uncharacterized protein</fullName>
    </submittedName>
</protein>
<feature type="region of interest" description="Disordered" evidence="1">
    <location>
        <begin position="174"/>
        <end position="193"/>
    </location>
</feature>
<name>A0A371PKI9_9BACL</name>
<dbReference type="AlphaFoldDB" id="A0A371PKI9"/>
<dbReference type="RefSeq" id="WP_116042955.1">
    <property type="nucleotide sequence ID" value="NZ_QUBQ01000001.1"/>
</dbReference>
<gene>
    <name evidence="2" type="ORF">DX130_03785</name>
</gene>
<sequence>MSKFVCKPWIAVLLLVTCLTVVFGHFQVHALTAGQPLDASDSAVQKQAKSWVDELSTKPGYKTWRGTNITMSPLGPGMHSWLAIVQNKAKEPVGYLVIHAVEQGGFQLGEYGTGPYPLFNEQSLQLSLLQLELINKQTKAERVYSSPLHAAWRISSKSIVHYADAVSGEQLPISKDDEWNEPKDEANVPSGLTDSGAKINNSTVIPAFNPYGRLPWLTKAPFAISDKNYSSLLKLITDKKEIRYTSESFEGKLLQVWSIVGFDTWEGGQIYIALGKDEDDDRRYMPIDLLSKQGKFYR</sequence>
<dbReference type="OrthoDB" id="2475185at2"/>
<reference evidence="2 3" key="1">
    <citation type="submission" date="2018-08" db="EMBL/GenBank/DDBJ databases">
        <title>Paenibacillus sp. M4BSY-1, whole genome shotgun sequence.</title>
        <authorList>
            <person name="Tuo L."/>
        </authorList>
    </citation>
    <scope>NUCLEOTIDE SEQUENCE [LARGE SCALE GENOMIC DNA]</scope>
    <source>
        <strain evidence="2 3">M4BSY-1</strain>
    </source>
</reference>
<evidence type="ECO:0000313" key="2">
    <source>
        <dbReference type="EMBL" id="REK76189.1"/>
    </source>
</evidence>
<keyword evidence="3" id="KW-1185">Reference proteome</keyword>
<dbReference type="Proteomes" id="UP000261905">
    <property type="component" value="Unassembled WGS sequence"/>
</dbReference>
<proteinExistence type="predicted"/>
<dbReference type="EMBL" id="QUBQ01000001">
    <property type="protein sequence ID" value="REK76189.1"/>
    <property type="molecule type" value="Genomic_DNA"/>
</dbReference>
<evidence type="ECO:0000256" key="1">
    <source>
        <dbReference type="SAM" id="MobiDB-lite"/>
    </source>
</evidence>
<accession>A0A371PKI9</accession>
<feature type="compositionally biased region" description="Basic and acidic residues" evidence="1">
    <location>
        <begin position="174"/>
        <end position="186"/>
    </location>
</feature>
<comment type="caution">
    <text evidence="2">The sequence shown here is derived from an EMBL/GenBank/DDBJ whole genome shotgun (WGS) entry which is preliminary data.</text>
</comment>
<organism evidence="2 3">
    <name type="scientific">Paenibacillus paeoniae</name>
    <dbReference type="NCBI Taxonomy" id="2292705"/>
    <lineage>
        <taxon>Bacteria</taxon>
        <taxon>Bacillati</taxon>
        <taxon>Bacillota</taxon>
        <taxon>Bacilli</taxon>
        <taxon>Bacillales</taxon>
        <taxon>Paenibacillaceae</taxon>
        <taxon>Paenibacillus</taxon>
    </lineage>
</organism>
<evidence type="ECO:0000313" key="3">
    <source>
        <dbReference type="Proteomes" id="UP000261905"/>
    </source>
</evidence>